<feature type="compositionally biased region" description="Polar residues" evidence="8">
    <location>
        <begin position="342"/>
        <end position="352"/>
    </location>
</feature>
<evidence type="ECO:0000313" key="12">
    <source>
        <dbReference type="Proteomes" id="UP000275356"/>
    </source>
</evidence>
<feature type="transmembrane region" description="Helical" evidence="9">
    <location>
        <begin position="149"/>
        <end position="165"/>
    </location>
</feature>
<dbReference type="PANTHER" id="PTHR22911">
    <property type="entry name" value="ACYL-MALONYL CONDENSING ENZYME-RELATED"/>
    <property type="match status" value="1"/>
</dbReference>
<organism evidence="11 12">
    <name type="scientific">Salana multivorans</name>
    <dbReference type="NCBI Taxonomy" id="120377"/>
    <lineage>
        <taxon>Bacteria</taxon>
        <taxon>Bacillati</taxon>
        <taxon>Actinomycetota</taxon>
        <taxon>Actinomycetes</taxon>
        <taxon>Micrococcales</taxon>
        <taxon>Beutenbergiaceae</taxon>
        <taxon>Salana</taxon>
    </lineage>
</organism>
<protein>
    <submittedName>
        <fullName evidence="11">Chloramphenicol-sensitive protein RarD</fullName>
    </submittedName>
</protein>
<feature type="domain" description="EamA" evidence="10">
    <location>
        <begin position="153"/>
        <end position="290"/>
    </location>
</feature>
<dbReference type="InterPro" id="IPR037185">
    <property type="entry name" value="EmrE-like"/>
</dbReference>
<dbReference type="GO" id="GO:0005886">
    <property type="term" value="C:plasma membrane"/>
    <property type="evidence" value="ECO:0007669"/>
    <property type="project" value="UniProtKB-SubCell"/>
</dbReference>
<name>A0A3N2D897_9MICO</name>
<keyword evidence="6 9" id="KW-1133">Transmembrane helix</keyword>
<keyword evidence="12" id="KW-1185">Reference proteome</keyword>
<dbReference type="Pfam" id="PF00892">
    <property type="entry name" value="EamA"/>
    <property type="match status" value="2"/>
</dbReference>
<sequence>MPGSRGGLLTGLGAYVLWGFLPLYFLVLAPAAPVEVVAHRILWSLGFCALLLVLTRSWRDLLALLREGRTLGTLAVAAVLIAVNWITYVYAVATAHAADAALGYFINPIVTSLLALLVLRERLATAQWVALGLTAAAVLVIVVGYGRVPWISLVLAFSFGLYGLIKNRIGGRVGAVPGLTVETLVLAPVAIGYLGWLQARGIAAFGHPGVHVPDPVWYGVALALSGPITAVPLLLFAAAARRLPLATMGSLQYIAPVMQLLVAVLVIGEPMPTARWIGFGLVWVGLLVLTADGLRRLRRTPRPRRAGDRDGEEAAHPEGGPTPATEPDGAPEPRPAPPVSRNGGTSATIDRP</sequence>
<accession>A0A3N2D897</accession>
<dbReference type="Proteomes" id="UP000275356">
    <property type="component" value="Unassembled WGS sequence"/>
</dbReference>
<dbReference type="PANTHER" id="PTHR22911:SF137">
    <property type="entry name" value="SOLUTE CARRIER FAMILY 35 MEMBER G2-RELATED"/>
    <property type="match status" value="1"/>
</dbReference>
<feature type="compositionally biased region" description="Basic and acidic residues" evidence="8">
    <location>
        <begin position="305"/>
        <end position="316"/>
    </location>
</feature>
<keyword evidence="5 9" id="KW-0812">Transmembrane</keyword>
<comment type="caution">
    <text evidence="11">The sequence shown here is derived from an EMBL/GenBank/DDBJ whole genome shotgun (WGS) entry which is preliminary data.</text>
</comment>
<comment type="subcellular location">
    <subcellularLocation>
        <location evidence="1">Cell membrane</location>
        <topology evidence="1">Multi-pass membrane protein</topology>
    </subcellularLocation>
</comment>
<keyword evidence="4" id="KW-1003">Cell membrane</keyword>
<comment type="similarity">
    <text evidence="2">Belongs to the EamA transporter family.</text>
</comment>
<evidence type="ECO:0000256" key="4">
    <source>
        <dbReference type="ARBA" id="ARBA00022475"/>
    </source>
</evidence>
<feature type="transmembrane region" description="Helical" evidence="9">
    <location>
        <begin position="216"/>
        <end position="239"/>
    </location>
</feature>
<dbReference type="EMBL" id="RKHQ01000001">
    <property type="protein sequence ID" value="ROR96005.1"/>
    <property type="molecule type" value="Genomic_DNA"/>
</dbReference>
<feature type="region of interest" description="Disordered" evidence="8">
    <location>
        <begin position="300"/>
        <end position="352"/>
    </location>
</feature>
<dbReference type="OrthoDB" id="369870at2"/>
<evidence type="ECO:0000256" key="3">
    <source>
        <dbReference type="ARBA" id="ARBA00022448"/>
    </source>
</evidence>
<reference evidence="11 12" key="1">
    <citation type="submission" date="2018-11" db="EMBL/GenBank/DDBJ databases">
        <title>Sequencing the genomes of 1000 actinobacteria strains.</title>
        <authorList>
            <person name="Klenk H.-P."/>
        </authorList>
    </citation>
    <scope>NUCLEOTIDE SEQUENCE [LARGE SCALE GENOMIC DNA]</scope>
    <source>
        <strain evidence="11 12">DSM 13521</strain>
    </source>
</reference>
<evidence type="ECO:0000313" key="11">
    <source>
        <dbReference type="EMBL" id="ROR96005.1"/>
    </source>
</evidence>
<dbReference type="InterPro" id="IPR004626">
    <property type="entry name" value="RarD"/>
</dbReference>
<evidence type="ECO:0000256" key="5">
    <source>
        <dbReference type="ARBA" id="ARBA00022692"/>
    </source>
</evidence>
<evidence type="ECO:0000256" key="8">
    <source>
        <dbReference type="SAM" id="MobiDB-lite"/>
    </source>
</evidence>
<evidence type="ECO:0000256" key="1">
    <source>
        <dbReference type="ARBA" id="ARBA00004651"/>
    </source>
</evidence>
<feature type="transmembrane region" description="Helical" evidence="9">
    <location>
        <begin position="274"/>
        <end position="294"/>
    </location>
</feature>
<feature type="domain" description="EamA" evidence="10">
    <location>
        <begin position="7"/>
        <end position="142"/>
    </location>
</feature>
<evidence type="ECO:0000256" key="9">
    <source>
        <dbReference type="SAM" id="Phobius"/>
    </source>
</evidence>
<feature type="transmembrane region" description="Helical" evidence="9">
    <location>
        <begin position="7"/>
        <end position="29"/>
    </location>
</feature>
<feature type="transmembrane region" description="Helical" evidence="9">
    <location>
        <begin position="126"/>
        <end position="143"/>
    </location>
</feature>
<dbReference type="AlphaFoldDB" id="A0A3N2D897"/>
<keyword evidence="7 9" id="KW-0472">Membrane</keyword>
<keyword evidence="3" id="KW-0813">Transport</keyword>
<dbReference type="NCBIfam" id="TIGR00688">
    <property type="entry name" value="rarD"/>
    <property type="match status" value="1"/>
</dbReference>
<feature type="transmembrane region" description="Helical" evidence="9">
    <location>
        <begin position="177"/>
        <end position="196"/>
    </location>
</feature>
<dbReference type="SUPFAM" id="SSF103481">
    <property type="entry name" value="Multidrug resistance efflux transporter EmrE"/>
    <property type="match status" value="2"/>
</dbReference>
<feature type="transmembrane region" description="Helical" evidence="9">
    <location>
        <begin position="251"/>
        <end position="268"/>
    </location>
</feature>
<gene>
    <name evidence="11" type="ORF">EDD28_0578</name>
</gene>
<evidence type="ECO:0000256" key="7">
    <source>
        <dbReference type="ARBA" id="ARBA00023136"/>
    </source>
</evidence>
<feature type="transmembrane region" description="Helical" evidence="9">
    <location>
        <begin position="41"/>
        <end position="58"/>
    </location>
</feature>
<feature type="transmembrane region" description="Helical" evidence="9">
    <location>
        <begin position="70"/>
        <end position="90"/>
    </location>
</feature>
<dbReference type="RefSeq" id="WP_123738243.1">
    <property type="nucleotide sequence ID" value="NZ_RKHQ01000001.1"/>
</dbReference>
<evidence type="ECO:0000259" key="10">
    <source>
        <dbReference type="Pfam" id="PF00892"/>
    </source>
</evidence>
<evidence type="ECO:0000256" key="2">
    <source>
        <dbReference type="ARBA" id="ARBA00007362"/>
    </source>
</evidence>
<feature type="transmembrane region" description="Helical" evidence="9">
    <location>
        <begin position="102"/>
        <end position="119"/>
    </location>
</feature>
<evidence type="ECO:0000256" key="6">
    <source>
        <dbReference type="ARBA" id="ARBA00022989"/>
    </source>
</evidence>
<proteinExistence type="inferred from homology"/>
<dbReference type="InterPro" id="IPR000620">
    <property type="entry name" value="EamA_dom"/>
</dbReference>